<dbReference type="Proteomes" id="UP000075883">
    <property type="component" value="Unassembled WGS sequence"/>
</dbReference>
<name>A0A182LRR5_9DIPT</name>
<keyword evidence="3" id="KW-1185">Reference proteome</keyword>
<feature type="compositionally biased region" description="Basic and acidic residues" evidence="1">
    <location>
        <begin position="407"/>
        <end position="421"/>
    </location>
</feature>
<feature type="compositionally biased region" description="Basic residues" evidence="1">
    <location>
        <begin position="306"/>
        <end position="325"/>
    </location>
</feature>
<dbReference type="EnsemblMetazoa" id="ACUA000333-RA">
    <property type="protein sequence ID" value="ACUA000333-PA"/>
    <property type="gene ID" value="ACUA000333"/>
</dbReference>
<feature type="compositionally biased region" description="Polar residues" evidence="1">
    <location>
        <begin position="366"/>
        <end position="400"/>
    </location>
</feature>
<dbReference type="EMBL" id="AXCM01000925">
    <property type="status" value="NOT_ANNOTATED_CDS"/>
    <property type="molecule type" value="Genomic_DNA"/>
</dbReference>
<feature type="region of interest" description="Disordered" evidence="1">
    <location>
        <begin position="513"/>
        <end position="535"/>
    </location>
</feature>
<dbReference type="VEuPathDB" id="VectorBase:ACUA000333"/>
<evidence type="ECO:0000313" key="2">
    <source>
        <dbReference type="EnsemblMetazoa" id="ACUA000333-PA"/>
    </source>
</evidence>
<feature type="region of interest" description="Disordered" evidence="1">
    <location>
        <begin position="1"/>
        <end position="25"/>
    </location>
</feature>
<proteinExistence type="predicted"/>
<protein>
    <submittedName>
        <fullName evidence="2">Uncharacterized protein</fullName>
    </submittedName>
</protein>
<feature type="compositionally biased region" description="Acidic residues" evidence="1">
    <location>
        <begin position="523"/>
        <end position="532"/>
    </location>
</feature>
<reference evidence="2" key="2">
    <citation type="submission" date="2020-05" db="UniProtKB">
        <authorList>
            <consortium name="EnsemblMetazoa"/>
        </authorList>
    </citation>
    <scope>IDENTIFICATION</scope>
    <source>
        <strain evidence="2">A-37</strain>
    </source>
</reference>
<evidence type="ECO:0000313" key="3">
    <source>
        <dbReference type="Proteomes" id="UP000075883"/>
    </source>
</evidence>
<reference evidence="3" key="1">
    <citation type="submission" date="2013-09" db="EMBL/GenBank/DDBJ databases">
        <title>The Genome Sequence of Anopheles culicifacies species A.</title>
        <authorList>
            <consortium name="The Broad Institute Genomics Platform"/>
            <person name="Neafsey D.E."/>
            <person name="Besansky N."/>
            <person name="Howell P."/>
            <person name="Walton C."/>
            <person name="Young S.K."/>
            <person name="Zeng Q."/>
            <person name="Gargeya S."/>
            <person name="Fitzgerald M."/>
            <person name="Haas B."/>
            <person name="Abouelleil A."/>
            <person name="Allen A.W."/>
            <person name="Alvarado L."/>
            <person name="Arachchi H.M."/>
            <person name="Berlin A.M."/>
            <person name="Chapman S.B."/>
            <person name="Gainer-Dewar J."/>
            <person name="Goldberg J."/>
            <person name="Griggs A."/>
            <person name="Gujja S."/>
            <person name="Hansen M."/>
            <person name="Howarth C."/>
            <person name="Imamovic A."/>
            <person name="Ireland A."/>
            <person name="Larimer J."/>
            <person name="McCowan C."/>
            <person name="Murphy C."/>
            <person name="Pearson M."/>
            <person name="Poon T.W."/>
            <person name="Priest M."/>
            <person name="Roberts A."/>
            <person name="Saif S."/>
            <person name="Shea T."/>
            <person name="Sisk P."/>
            <person name="Sykes S."/>
            <person name="Wortman J."/>
            <person name="Nusbaum C."/>
            <person name="Birren B."/>
        </authorList>
    </citation>
    <scope>NUCLEOTIDE SEQUENCE [LARGE SCALE GENOMIC DNA]</scope>
    <source>
        <strain evidence="3">A-37</strain>
    </source>
</reference>
<feature type="region of interest" description="Disordered" evidence="1">
    <location>
        <begin position="299"/>
        <end position="424"/>
    </location>
</feature>
<dbReference type="AlphaFoldDB" id="A0A182LRR5"/>
<feature type="compositionally biased region" description="Basic residues" evidence="1">
    <location>
        <begin position="351"/>
        <end position="365"/>
    </location>
</feature>
<evidence type="ECO:0000256" key="1">
    <source>
        <dbReference type="SAM" id="MobiDB-lite"/>
    </source>
</evidence>
<sequence length="551" mass="62470">MSREKAKPKQNCKTQSSDHGSILPEDKEIAKRYIEWKNLLDKYNKTDEVEDDGMSIEEVIQLYEKDDEEQYTQADEALECSEEDDDKDSSKGDYAALKNEMTTALQERNAEWKTNGMDEIFNSNFNLSVDYVQRWLGECEQGTGRQVTRARETRYTEYDGKTQMDVTHRENISILNNTERKQLTTEHSSNYEFCDPNQRRVIVHQIEKSTISSYITSDSNGTGNGTLTLPFDSFFGNVSSFTPFKLPNHIPSLKALTCSKDQYGKQLQKGRTINTNALDGSSLIKLMENSLKIVPKSQVENDIKNKAPRRGPTRKVRFKATKKIRQLMSDSSESSDSDQTSEDSNSSSKSSPKRRPTHVTNKRSTRLFSSSDTSPAVSPASITRANETNTSSTHGASKSGNGYELKSSIDSHQPPRKDTQHEQQQYPMPTNYRQMLSVNGHCPYKTDGTIIYRPKPIHQGLSRADAGRIIIQKKDLDLSGIKSALRRKKFDNFSRQMHPNSVLVYYMSDSEDEPINTTVNRDSDDDSTDDDDPILRNKPQLFVLSFFNAGA</sequence>
<organism evidence="2 3">
    <name type="scientific">Anopheles culicifacies</name>
    <dbReference type="NCBI Taxonomy" id="139723"/>
    <lineage>
        <taxon>Eukaryota</taxon>
        <taxon>Metazoa</taxon>
        <taxon>Ecdysozoa</taxon>
        <taxon>Arthropoda</taxon>
        <taxon>Hexapoda</taxon>
        <taxon>Insecta</taxon>
        <taxon>Pterygota</taxon>
        <taxon>Neoptera</taxon>
        <taxon>Endopterygota</taxon>
        <taxon>Diptera</taxon>
        <taxon>Nematocera</taxon>
        <taxon>Culicoidea</taxon>
        <taxon>Culicidae</taxon>
        <taxon>Anophelinae</taxon>
        <taxon>Anopheles</taxon>
        <taxon>culicifacies species complex</taxon>
    </lineage>
</organism>
<accession>A0A182LRR5</accession>